<dbReference type="Proteomes" id="UP000886876">
    <property type="component" value="Unassembled WGS sequence"/>
</dbReference>
<dbReference type="SUPFAM" id="SSF100950">
    <property type="entry name" value="NagB/RpiA/CoA transferase-like"/>
    <property type="match status" value="1"/>
</dbReference>
<evidence type="ECO:0000313" key="2">
    <source>
        <dbReference type="Proteomes" id="UP000886876"/>
    </source>
</evidence>
<dbReference type="EMBL" id="DVJS01000001">
    <property type="protein sequence ID" value="HIS96342.1"/>
    <property type="molecule type" value="Genomic_DNA"/>
</dbReference>
<dbReference type="InterPro" id="IPR052960">
    <property type="entry name" value="GlcN6P_deaminase-like"/>
</dbReference>
<gene>
    <name evidence="1" type="ORF">IAD42_00025</name>
</gene>
<comment type="caution">
    <text evidence="1">The sequence shown here is derived from an EMBL/GenBank/DDBJ whole genome shotgun (WGS) entry which is preliminary data.</text>
</comment>
<dbReference type="InterPro" id="IPR037171">
    <property type="entry name" value="NagB/RpiA_transferase-like"/>
</dbReference>
<organism evidence="1 2">
    <name type="scientific">Candidatus Scatomorpha pullistercoris</name>
    <dbReference type="NCBI Taxonomy" id="2840929"/>
    <lineage>
        <taxon>Bacteria</taxon>
        <taxon>Bacillati</taxon>
        <taxon>Bacillota</taxon>
        <taxon>Clostridia</taxon>
        <taxon>Eubacteriales</taxon>
        <taxon>Candidatus Scatomorpha</taxon>
    </lineage>
</organism>
<evidence type="ECO:0000313" key="1">
    <source>
        <dbReference type="EMBL" id="HIS96342.1"/>
    </source>
</evidence>
<proteinExistence type="predicted"/>
<dbReference type="GO" id="GO:0016853">
    <property type="term" value="F:isomerase activity"/>
    <property type="evidence" value="ECO:0007669"/>
    <property type="project" value="UniProtKB-KW"/>
</dbReference>
<protein>
    <submittedName>
        <fullName evidence="1">Glucosamine-6-phosphate isomerase</fullName>
    </submittedName>
</protein>
<name>A0A9D1K8M2_9FIRM</name>
<dbReference type="Gene3D" id="3.40.50.1360">
    <property type="match status" value="1"/>
</dbReference>
<dbReference type="PANTHER" id="PTHR42892:SF1">
    <property type="entry name" value="GLUCOSAMINE-6-PHOSPHATE ISOMERASE"/>
    <property type="match status" value="1"/>
</dbReference>
<dbReference type="PANTHER" id="PTHR42892">
    <property type="entry name" value="GLUCOSAMINE-6-PHOSPHATE DEAMINASE-LIKE PROTEIN BT_0258-RELATED"/>
    <property type="match status" value="1"/>
</dbReference>
<reference evidence="1" key="1">
    <citation type="submission" date="2020-10" db="EMBL/GenBank/DDBJ databases">
        <authorList>
            <person name="Gilroy R."/>
        </authorList>
    </citation>
    <scope>NUCLEOTIDE SEQUENCE</scope>
    <source>
        <strain evidence="1">ChiHecec3B27-6122</strain>
    </source>
</reference>
<reference evidence="1" key="2">
    <citation type="journal article" date="2021" name="PeerJ">
        <title>Extensive microbial diversity within the chicken gut microbiome revealed by metagenomics and culture.</title>
        <authorList>
            <person name="Gilroy R."/>
            <person name="Ravi A."/>
            <person name="Getino M."/>
            <person name="Pursley I."/>
            <person name="Horton D.L."/>
            <person name="Alikhan N.F."/>
            <person name="Baker D."/>
            <person name="Gharbi K."/>
            <person name="Hall N."/>
            <person name="Watson M."/>
            <person name="Adriaenssens E.M."/>
            <person name="Foster-Nyarko E."/>
            <person name="Jarju S."/>
            <person name="Secka A."/>
            <person name="Antonio M."/>
            <person name="Oren A."/>
            <person name="Chaudhuri R.R."/>
            <person name="La Ragione R."/>
            <person name="Hildebrand F."/>
            <person name="Pallen M.J."/>
        </authorList>
    </citation>
    <scope>NUCLEOTIDE SEQUENCE</scope>
    <source>
        <strain evidence="1">ChiHecec3B27-6122</strain>
    </source>
</reference>
<keyword evidence="1" id="KW-0413">Isomerase</keyword>
<dbReference type="AlphaFoldDB" id="A0A9D1K8M2"/>
<accession>A0A9D1K8M2</accession>
<sequence length="302" mass="35055">MQEYVITKQDFAKWCSIPVDELENMPGKKMDIHIHDEKKDVFLEAADMMADEVIANNLAGKPTRWVLATGPNEQFDRFIERVNTERISLKNVYVFTMDAPLDWEGRLYPETNFRFNVKRKMEKWFYEPVDEELRIPEDHRFYPDPFDPDRIDNKIDELGGIDTVFGGVGCKGLVAACENPRSRYFRITVDEYAKSKTRVVWSNDDTTVAYAERSFGGCYDALPPMMVTIGMKSMLQAKRAVFMITTGSWKQTVIRVCLFSEPTVEYPVTLFPAYVPECIICCDRKTADHTISHNPYQKDLFW</sequence>